<evidence type="ECO:0000256" key="2">
    <source>
        <dbReference type="ARBA" id="ARBA00022801"/>
    </source>
</evidence>
<evidence type="ECO:0000313" key="5">
    <source>
        <dbReference type="EMBL" id="GJT10602.1"/>
    </source>
</evidence>
<dbReference type="InterPro" id="IPR039537">
    <property type="entry name" value="Retrotran_Ty1/copia-like"/>
</dbReference>
<dbReference type="Pfam" id="PF00665">
    <property type="entry name" value="rve"/>
    <property type="match status" value="1"/>
</dbReference>
<feature type="compositionally biased region" description="Polar residues" evidence="3">
    <location>
        <begin position="511"/>
        <end position="528"/>
    </location>
</feature>
<dbReference type="InterPro" id="IPR036397">
    <property type="entry name" value="RNaseH_sf"/>
</dbReference>
<feature type="domain" description="Integrase catalytic" evidence="4">
    <location>
        <begin position="141"/>
        <end position="316"/>
    </location>
</feature>
<dbReference type="CDD" id="cd09272">
    <property type="entry name" value="RNase_HI_RT_Ty1"/>
    <property type="match status" value="1"/>
</dbReference>
<organism evidence="5 6">
    <name type="scientific">Tanacetum coccineum</name>
    <dbReference type="NCBI Taxonomy" id="301880"/>
    <lineage>
        <taxon>Eukaryota</taxon>
        <taxon>Viridiplantae</taxon>
        <taxon>Streptophyta</taxon>
        <taxon>Embryophyta</taxon>
        <taxon>Tracheophyta</taxon>
        <taxon>Spermatophyta</taxon>
        <taxon>Magnoliopsida</taxon>
        <taxon>eudicotyledons</taxon>
        <taxon>Gunneridae</taxon>
        <taxon>Pentapetalae</taxon>
        <taxon>asterids</taxon>
        <taxon>campanulids</taxon>
        <taxon>Asterales</taxon>
        <taxon>Asteraceae</taxon>
        <taxon>Asteroideae</taxon>
        <taxon>Anthemideae</taxon>
        <taxon>Anthemidinae</taxon>
        <taxon>Tanacetum</taxon>
    </lineage>
</organism>
<keyword evidence="1" id="KW-0479">Metal-binding</keyword>
<sequence length="1066" mass="121734">MTGNRSKLKNFREKFIGIVIFRNDHFGAIMGYEDYVIGDSVISKVYYVEGLGHNLFSVGQFCDSDLEIAFKKHSGFVRDMNGVDLLKGSRSTNLYTISIDDMMKSSPVCLLSKASKTKSWLLKFEKDHLCSACQLGKSKKYSHKPKSENTNMEVLHTLHMDLCGPMRVQSINGKKYILVIVDDYSRFTWVKFLRSKDETPEFVINFLKQIQVGLNKTVRYIRTDNGTEFVNQVMSKYYEGVGIFHQKSVPRTPQQNGVVERRNRTLVEAARTMLIFSKAPMFLWAEAVATACYTQNRSLIHTRHNKTPYELVHDKKPDLTFLRVFGALCYPTNDSEDLGKFQAKADIGIFVGYAPSRKGYRIYNKRTRRLMETIHVTFDEMHQSMAPVRMSSGPEPFIMTPGQLKSGLAPTDKELEMLFQPMFDEHLEQSRVNEPVPSATEINAHVVPPGTSLSTTIAQDAPSTSASSSTSDIHHPVQHQELAEEPTHEDTPINHDVLHPSHNLDTGDPGSAQSSSGNVNSAEPNQVNYPPDHLRRWTKDHPLDNIVGNPSRPVSTRKQLASDALWCCFHTELSKVKPKNFKMAVIEDCWFQAMQDEIHEFDRLEVWELVPRPIYVMVIALKWIYKVKLDEYGDVLKNKARLVAKGYRQEEGIDFEESFAPVARIEAIRIFIANAATKNMIIYQMDVKTAFLNGDLQEEVFVSQPEGFEDQDNPTHVYRLKKALYGLKQAPRAWYDTLSKFLLANHFFKGAVDPTLFTRKTGKHILLVQIYVDDIIFASTDHNACNTFSKEMSSKFQMSMMGQMSFFLGLQVSQSPGILLPKQKIIALETLKENMEWISLTLSIHQCRLSPCIRGVCMCARYQAKPTKKHFEAIKRVFRYLKGTINMGLWYPKDNAMSLTAYADADHAGCQDSRRSTSGSAQFLGDRLVSWSSKKQRSTAISTTEAEYIAMSGCCAQILWMRSQLKDYGFDFNKIPLYCDNKSAIALCCNNVQHSRSKHIDIRHHFIREQVENRVVELYFVETNYQLADILTKALPRERFEFLLPRLGMKSLTPETLRRLQEGEDE</sequence>
<dbReference type="InterPro" id="IPR057670">
    <property type="entry name" value="SH3_retrovirus"/>
</dbReference>
<dbReference type="PANTHER" id="PTHR42648:SF32">
    <property type="entry name" value="RIBONUCLEASE H-LIKE DOMAIN, GAG-PRE-INTEGRASE DOMAIN PROTEIN-RELATED"/>
    <property type="match status" value="1"/>
</dbReference>
<dbReference type="PANTHER" id="PTHR42648">
    <property type="entry name" value="TRANSPOSASE, PUTATIVE-RELATED"/>
    <property type="match status" value="1"/>
</dbReference>
<dbReference type="EMBL" id="BQNB010013000">
    <property type="protein sequence ID" value="GJT10602.1"/>
    <property type="molecule type" value="Genomic_DNA"/>
</dbReference>
<dbReference type="Gene3D" id="3.30.420.10">
    <property type="entry name" value="Ribonuclease H-like superfamily/Ribonuclease H"/>
    <property type="match status" value="1"/>
</dbReference>
<dbReference type="InterPro" id="IPR012337">
    <property type="entry name" value="RNaseH-like_sf"/>
</dbReference>
<dbReference type="Pfam" id="PF25597">
    <property type="entry name" value="SH3_retrovirus"/>
    <property type="match status" value="1"/>
</dbReference>
<keyword evidence="6" id="KW-1185">Reference proteome</keyword>
<dbReference type="Pfam" id="PF07727">
    <property type="entry name" value="RVT_2"/>
    <property type="match status" value="1"/>
</dbReference>
<proteinExistence type="predicted"/>
<reference evidence="5" key="1">
    <citation type="journal article" date="2022" name="Int. J. Mol. Sci.">
        <title>Draft Genome of Tanacetum Coccineum: Genomic Comparison of Closely Related Tanacetum-Family Plants.</title>
        <authorList>
            <person name="Yamashiro T."/>
            <person name="Shiraishi A."/>
            <person name="Nakayama K."/>
            <person name="Satake H."/>
        </authorList>
    </citation>
    <scope>NUCLEOTIDE SEQUENCE</scope>
</reference>
<dbReference type="Proteomes" id="UP001151760">
    <property type="component" value="Unassembled WGS sequence"/>
</dbReference>
<evidence type="ECO:0000259" key="4">
    <source>
        <dbReference type="PROSITE" id="PS50994"/>
    </source>
</evidence>
<evidence type="ECO:0000256" key="3">
    <source>
        <dbReference type="SAM" id="MobiDB-lite"/>
    </source>
</evidence>
<feature type="compositionally biased region" description="Basic and acidic residues" evidence="3">
    <location>
        <begin position="532"/>
        <end position="543"/>
    </location>
</feature>
<accession>A0ABQ5BA64</accession>
<dbReference type="SUPFAM" id="SSF53098">
    <property type="entry name" value="Ribonuclease H-like"/>
    <property type="match status" value="1"/>
</dbReference>
<dbReference type="InterPro" id="IPR043502">
    <property type="entry name" value="DNA/RNA_pol_sf"/>
</dbReference>
<keyword evidence="2" id="KW-0378">Hydrolase</keyword>
<feature type="compositionally biased region" description="Polar residues" evidence="3">
    <location>
        <begin position="451"/>
        <end position="462"/>
    </location>
</feature>
<gene>
    <name evidence="5" type="ORF">Tco_0857644</name>
</gene>
<comment type="caution">
    <text evidence="5">The sequence shown here is derived from an EMBL/GenBank/DDBJ whole genome shotgun (WGS) entry which is preliminary data.</text>
</comment>
<dbReference type="SUPFAM" id="SSF56672">
    <property type="entry name" value="DNA/RNA polymerases"/>
    <property type="match status" value="1"/>
</dbReference>
<dbReference type="InterPro" id="IPR001584">
    <property type="entry name" value="Integrase_cat-core"/>
</dbReference>
<feature type="compositionally biased region" description="Basic and acidic residues" evidence="3">
    <location>
        <begin position="481"/>
        <end position="499"/>
    </location>
</feature>
<evidence type="ECO:0000256" key="1">
    <source>
        <dbReference type="ARBA" id="ARBA00022723"/>
    </source>
</evidence>
<name>A0ABQ5BA64_9ASTR</name>
<dbReference type="InterPro" id="IPR013103">
    <property type="entry name" value="RVT_2"/>
</dbReference>
<dbReference type="PROSITE" id="PS50994">
    <property type="entry name" value="INTEGRASE"/>
    <property type="match status" value="1"/>
</dbReference>
<evidence type="ECO:0000313" key="6">
    <source>
        <dbReference type="Proteomes" id="UP001151760"/>
    </source>
</evidence>
<protein>
    <submittedName>
        <fullName evidence="5">Ribonuclease H-like domain-containing protein</fullName>
    </submittedName>
</protein>
<feature type="region of interest" description="Disordered" evidence="3">
    <location>
        <begin position="444"/>
        <end position="554"/>
    </location>
</feature>
<reference evidence="5" key="2">
    <citation type="submission" date="2022-01" db="EMBL/GenBank/DDBJ databases">
        <authorList>
            <person name="Yamashiro T."/>
            <person name="Shiraishi A."/>
            <person name="Satake H."/>
            <person name="Nakayama K."/>
        </authorList>
    </citation>
    <scope>NUCLEOTIDE SEQUENCE</scope>
</reference>